<dbReference type="InterPro" id="IPR036322">
    <property type="entry name" value="WD40_repeat_dom_sf"/>
</dbReference>
<feature type="compositionally biased region" description="Low complexity" evidence="1">
    <location>
        <begin position="1130"/>
        <end position="1154"/>
    </location>
</feature>
<feature type="compositionally biased region" description="Basic and acidic residues" evidence="1">
    <location>
        <begin position="811"/>
        <end position="820"/>
    </location>
</feature>
<feature type="compositionally biased region" description="Basic and acidic residues" evidence="1">
    <location>
        <begin position="1611"/>
        <end position="1626"/>
    </location>
</feature>
<feature type="compositionally biased region" description="Low complexity" evidence="1">
    <location>
        <begin position="1027"/>
        <end position="1067"/>
    </location>
</feature>
<dbReference type="Proteomes" id="UP000005239">
    <property type="component" value="Unassembled WGS sequence"/>
</dbReference>
<accession>A0A8R1YCM3</accession>
<feature type="compositionally biased region" description="Polar residues" evidence="1">
    <location>
        <begin position="1453"/>
        <end position="1465"/>
    </location>
</feature>
<feature type="compositionally biased region" description="Polar residues" evidence="1">
    <location>
        <begin position="34"/>
        <end position="49"/>
    </location>
</feature>
<feature type="compositionally biased region" description="Low complexity" evidence="1">
    <location>
        <begin position="1439"/>
        <end position="1452"/>
    </location>
</feature>
<feature type="region of interest" description="Disordered" evidence="1">
    <location>
        <begin position="1"/>
        <end position="82"/>
    </location>
</feature>
<proteinExistence type="predicted"/>
<dbReference type="GO" id="GO:0072686">
    <property type="term" value="C:mitotic spindle"/>
    <property type="evidence" value="ECO:0000318"/>
    <property type="project" value="GO_Central"/>
</dbReference>
<keyword evidence="3" id="KW-1185">Reference proteome</keyword>
<feature type="region of interest" description="Disordered" evidence="1">
    <location>
        <begin position="1080"/>
        <end position="1222"/>
    </location>
</feature>
<dbReference type="PROSITE" id="PS50082">
    <property type="entry name" value="WD_REPEATS_2"/>
    <property type="match status" value="2"/>
</dbReference>
<dbReference type="OrthoDB" id="6154712at2759"/>
<feature type="compositionally biased region" description="Polar residues" evidence="1">
    <location>
        <begin position="1173"/>
        <end position="1189"/>
    </location>
</feature>
<feature type="compositionally biased region" description="Polar residues" evidence="1">
    <location>
        <begin position="1493"/>
        <end position="1515"/>
    </location>
</feature>
<sequence length="1674" mass="182482">MLAPRPARTISGPLRGGIEKENKKEERNRMTRIGLSSSAPSTSQVSNGGIRSLSAAVRRRSTMVGSTPSGRRPTSRLPRLPSISLEPPAKLERVIGCTSLSQAALAIDKTTGDIAYLSGASVVVNRGRRSKENHLIGPSKNTFSTLDFSPCGGFIATGEFGHSPCVRLFELMDKTTEKFVGAQSREMNSHEFGIVAVKFSPLHNQLISVGENHDQQIVLWNWKTGQQIASSKVTAMVQAVAVSPDGSQCVSVGQRHVKFWSIGDIKGKGLTGRAAILGDYRNGMYVDVVFMGDNRVITVTEKGTIAELVDKKILRTFHLDQGKIFAICVLGSRLLLGCSNGAVESMDLSSPSPTARPFLCLPHYLTQDVASATTVQDIQIKPNGVKFADVRAMCCDPSTSTVTVAYADHSIYSWQEGEEGAYKKIHSTLAHVGNIHALEMYPHDGAFLPSGSFLTGGADGTLRLWNLHHGGTSTGSTPMKNLLSNDLKKMVILDNEAELVAPRNNSMVPSTERFENGIKCLRVSRDGRHCAVGLRNGTLKVVDLSTPSMDVIFTLEAQDGDIMCLEYSTPSNNCPSLLACGGRDRFIHLFRLDNEYSHITTIEDHSSAVVAIKFVHSSDGFMMYTCAADKMIIIWKVASKDDSLVLERMNQISGQHSFGDLHISIDCLSLLTSCADRQLRKYSLTGKLLSTVKATTDTGTVGSSSCTRMAIDHSGTFVASICSDRFVYIVEAKSGNPVAVLRGFGDMATNIAFSTDHRRLIVTSSNGSIYVFRLSDRLFNRISAARKLFVDTRTPSPDSVLGSGSEAVSDEQPKDSEVDSSHFGSVNSLIIDDDTESGVGSNSSIVVSGRREDDGDMINLSLLEPSSTGDEQTNGTFTFEENSRDSMFSSSIPLMDENHVASPRRTRRKWGEMEKEEEKEKKAFNAYETVCERVGQELAQLNNLNSLKLCCLGFSRVLMTMGIHIFHIDVPLAPDGVTSKTVFPEFLNSSPFSSSLDGGMKLAPSTLPSNFQPQSRLGTVIRSMEASSSPSPLPSSLLRPSPSPYSFTSTTSLPLSAPPSSSSNPTSRLRENLLARKQAEQLNGSSVQSPPPSLPPLSNGFSRESPERLSLSKRFQLKSTVKEPPRTAWSPSTSSTSSSSSSRRTTSSIGLTSSPAGASAAAITRRQSDLFGKSSNDGFRSPFVNQMEGNASEVKSMRRSRTMGGGRSPSRGRREEDDSFSALRQHIRSRSQSPNQLIMNGILATSTPNGMNKGYERKDCESSYPLASRRTPSRSNLRGGEELRKSSQALDKIAQTRKLRQSTENLSGDLDSSPISRARSIGNLRGGGHLEIGGGFDVDENRPRLSSPLNRISRNLARSMGQLNGENAIEGSPSTRMIPSSSGVSSGLLGAMSQLKKASNPDLADERQYEEREEFTSPILKPRRGAVQKKVDRYHPRNRGMGSRMESGSGESDSNASDASPLHSTYQRKESAPSRSFISDGLRIGRRLGESPRLTSSPSMTTTRRVPNYLSQKMQPQELEGPDLGSDESPRSSIMNGNIHHDWMGQFEGKPDEIKKLAHHLQQCTEEFAMAMNKMIHAKRLIREMEGLDDDDRASLLDVVNNAMDTSNVRERERMSGMEREKERIHPINGQTTLSSASSQSSSFSNSQFDSNSFVRQYGPDLVALLRNNMAKQN</sequence>
<reference evidence="3" key="1">
    <citation type="journal article" date="2008" name="Nat. Genet.">
        <title>The Pristionchus pacificus genome provides a unique perspective on nematode lifestyle and parasitism.</title>
        <authorList>
            <person name="Dieterich C."/>
            <person name="Clifton S.W."/>
            <person name="Schuster L.N."/>
            <person name="Chinwalla A."/>
            <person name="Delehaunty K."/>
            <person name="Dinkelacker I."/>
            <person name="Fulton L."/>
            <person name="Fulton R."/>
            <person name="Godfrey J."/>
            <person name="Minx P."/>
            <person name="Mitreva M."/>
            <person name="Roeseler W."/>
            <person name="Tian H."/>
            <person name="Witte H."/>
            <person name="Yang S.P."/>
            <person name="Wilson R.K."/>
            <person name="Sommer R.J."/>
        </authorList>
    </citation>
    <scope>NUCLEOTIDE SEQUENCE [LARGE SCALE GENOMIC DNA]</scope>
    <source>
        <strain evidence="3">PS312</strain>
    </source>
</reference>
<feature type="region of interest" description="Disordered" evidence="1">
    <location>
        <begin position="1244"/>
        <end position="1284"/>
    </location>
</feature>
<evidence type="ECO:0000313" key="3">
    <source>
        <dbReference type="Proteomes" id="UP000005239"/>
    </source>
</evidence>
<dbReference type="Pfam" id="PF00400">
    <property type="entry name" value="WD40"/>
    <property type="match status" value="2"/>
</dbReference>
<feature type="compositionally biased region" description="Low complexity" evidence="1">
    <location>
        <begin position="1635"/>
        <end position="1649"/>
    </location>
</feature>
<reference evidence="2" key="2">
    <citation type="submission" date="2022-06" db="UniProtKB">
        <authorList>
            <consortium name="EnsemblMetazoa"/>
        </authorList>
    </citation>
    <scope>IDENTIFICATION</scope>
    <source>
        <strain evidence="2">PS312</strain>
    </source>
</reference>
<dbReference type="SUPFAM" id="SSF50998">
    <property type="entry name" value="Quinoprotein alcohol dehydrogenase-like"/>
    <property type="match status" value="1"/>
</dbReference>
<feature type="compositionally biased region" description="Low complexity" evidence="1">
    <location>
        <begin position="65"/>
        <end position="82"/>
    </location>
</feature>
<feature type="region of interest" description="Disordered" evidence="1">
    <location>
        <begin position="1611"/>
        <end position="1649"/>
    </location>
</feature>
<dbReference type="SUPFAM" id="SSF50978">
    <property type="entry name" value="WD40 repeat-like"/>
    <property type="match status" value="1"/>
</dbReference>
<dbReference type="InterPro" id="IPR011047">
    <property type="entry name" value="Quinoprotein_ADH-like_sf"/>
</dbReference>
<name>A0A2A6CSH4_PRIPA</name>
<feature type="region of interest" description="Disordered" evidence="1">
    <location>
        <begin position="793"/>
        <end position="823"/>
    </location>
</feature>
<organism evidence="2 3">
    <name type="scientific">Pristionchus pacificus</name>
    <name type="common">Parasitic nematode worm</name>
    <dbReference type="NCBI Taxonomy" id="54126"/>
    <lineage>
        <taxon>Eukaryota</taxon>
        <taxon>Metazoa</taxon>
        <taxon>Ecdysozoa</taxon>
        <taxon>Nematoda</taxon>
        <taxon>Chromadorea</taxon>
        <taxon>Rhabditida</taxon>
        <taxon>Rhabditina</taxon>
        <taxon>Diplogasteromorpha</taxon>
        <taxon>Diplogasteroidea</taxon>
        <taxon>Neodiplogasteridae</taxon>
        <taxon>Pristionchus</taxon>
    </lineage>
</organism>
<dbReference type="Gene3D" id="2.130.10.10">
    <property type="entry name" value="YVTN repeat-like/Quinoprotein amine dehydrogenase"/>
    <property type="match status" value="3"/>
</dbReference>
<dbReference type="InterPro" id="IPR015943">
    <property type="entry name" value="WD40/YVTN_repeat-like_dom_sf"/>
</dbReference>
<dbReference type="SMART" id="SM00320">
    <property type="entry name" value="WD40"/>
    <property type="match status" value="11"/>
</dbReference>
<feature type="compositionally biased region" description="Basic and acidic residues" evidence="1">
    <location>
        <begin position="17"/>
        <end position="29"/>
    </location>
</feature>
<accession>A0A2A6CSH4</accession>
<dbReference type="InterPro" id="IPR052779">
    <property type="entry name" value="WDR62"/>
</dbReference>
<evidence type="ECO:0000256" key="1">
    <source>
        <dbReference type="SAM" id="MobiDB-lite"/>
    </source>
</evidence>
<dbReference type="PANTHER" id="PTHR45589:SF1">
    <property type="entry name" value="WD REPEAT DOMAIN 62, ISOFORM G"/>
    <property type="match status" value="1"/>
</dbReference>
<dbReference type="InterPro" id="IPR001680">
    <property type="entry name" value="WD40_rpt"/>
</dbReference>
<gene>
    <name evidence="2" type="primary">WBGene00103619</name>
</gene>
<feature type="region of interest" description="Disordered" evidence="1">
    <location>
        <begin position="1024"/>
        <end position="1068"/>
    </location>
</feature>
<dbReference type="PANTHER" id="PTHR45589">
    <property type="entry name" value="WD REPEAT DOMAIN 62, ISOFORM G"/>
    <property type="match status" value="1"/>
</dbReference>
<feature type="region of interest" description="Disordered" evidence="1">
    <location>
        <begin position="1395"/>
        <end position="1530"/>
    </location>
</feature>
<evidence type="ECO:0000313" key="2">
    <source>
        <dbReference type="EnsemblMetazoa" id="PPA14065.1"/>
    </source>
</evidence>
<protein>
    <submittedName>
        <fullName evidence="2">WD40 domain-containing protein</fullName>
    </submittedName>
</protein>
<dbReference type="EnsemblMetazoa" id="PPA14065.1">
    <property type="protein sequence ID" value="PPA14065.1"/>
    <property type="gene ID" value="WBGene00103619"/>
</dbReference>